<keyword evidence="10" id="KW-0472">Membrane</keyword>
<dbReference type="Gene3D" id="3.90.1150.10">
    <property type="entry name" value="Aspartate Aminotransferase, domain 1"/>
    <property type="match status" value="2"/>
</dbReference>
<dbReference type="PANTHER" id="PTHR13693:SF88">
    <property type="entry name" value="SERINE C-PALMITOYLTRANSFERASE"/>
    <property type="match status" value="1"/>
</dbReference>
<keyword evidence="8" id="KW-0443">Lipid metabolism</keyword>
<evidence type="ECO:0000313" key="13">
    <source>
        <dbReference type="Proteomes" id="UP000289738"/>
    </source>
</evidence>
<protein>
    <recommendedName>
        <fullName evidence="11">Aminotransferase class I/classII large domain-containing protein</fullName>
    </recommendedName>
</protein>
<keyword evidence="10" id="KW-1133">Transmembrane helix</keyword>
<dbReference type="CDD" id="cd06454">
    <property type="entry name" value="KBL_like"/>
    <property type="match status" value="1"/>
</dbReference>
<evidence type="ECO:0000256" key="10">
    <source>
        <dbReference type="SAM" id="Phobius"/>
    </source>
</evidence>
<sequence>MIAIPYLTALTTYFSYGLLFAFGQFRDFFRKLIDWSKANTLQGYAPICLGLEDFYIRRLYLRIQDCFGRPISSAPDAWFDVVERYSNDNNKTLKRTTKVSRCLNLGSYNYLGFAAADEYCTPRVIETLKKYSPSTCSSRVDGGTTVLHNELEKYVASFVRKPAAIVFGMGYVTNSAILPVLMGKGCLIISDSLNHNSIVNGARGSGATIRVFQHNIPSHLEEVLREQIADGQPRTHRPWKKIIVIVEGIYSMEGELCKLPEIIAVCKKYKAYTYLDEAHSIGAVGKTGRGVCELLGVDTADIDIMMGTFTKSFGSCGGYIAGSEVNNLNSPLIIRKISYWKTYALKAQSQRSKGRCDIHLAIDLIKYLKYTCPAHLYATSVSPPAAQQIISSIRVILGEDGSNRGAQKLAKIRENSNFFRSELQKMGFEVLGDNDSPVMPIMLYNPAKIPAFSRECLKHNVAVVTVAFPATPLLLARARICISASHSREDLVKALQVISKVGDLVGIKYFPAEPLKQHQDGKAVKFD</sequence>
<dbReference type="SUPFAM" id="SSF53383">
    <property type="entry name" value="PLP-dependent transferases"/>
    <property type="match status" value="1"/>
</dbReference>
<dbReference type="InterPro" id="IPR001917">
    <property type="entry name" value="Aminotrans_II_pyridoxalP_BS"/>
</dbReference>
<dbReference type="AlphaFoldDB" id="A0A445CTH3"/>
<proteinExistence type="inferred from homology"/>
<dbReference type="GO" id="GO:0046513">
    <property type="term" value="P:ceramide biosynthetic process"/>
    <property type="evidence" value="ECO:0007669"/>
    <property type="project" value="TreeGrafter"/>
</dbReference>
<dbReference type="InterPro" id="IPR050087">
    <property type="entry name" value="AON_synthase_class-II"/>
</dbReference>
<dbReference type="PROSITE" id="PS00599">
    <property type="entry name" value="AA_TRANSFER_CLASS_2"/>
    <property type="match status" value="1"/>
</dbReference>
<organism evidence="12 13">
    <name type="scientific">Arachis hypogaea</name>
    <name type="common">Peanut</name>
    <dbReference type="NCBI Taxonomy" id="3818"/>
    <lineage>
        <taxon>Eukaryota</taxon>
        <taxon>Viridiplantae</taxon>
        <taxon>Streptophyta</taxon>
        <taxon>Embryophyta</taxon>
        <taxon>Tracheophyta</taxon>
        <taxon>Spermatophyta</taxon>
        <taxon>Magnoliopsida</taxon>
        <taxon>eudicotyledons</taxon>
        <taxon>Gunneridae</taxon>
        <taxon>Pentapetalae</taxon>
        <taxon>rosids</taxon>
        <taxon>fabids</taxon>
        <taxon>Fabales</taxon>
        <taxon>Fabaceae</taxon>
        <taxon>Papilionoideae</taxon>
        <taxon>50 kb inversion clade</taxon>
        <taxon>dalbergioids sensu lato</taxon>
        <taxon>Dalbergieae</taxon>
        <taxon>Pterocarpus clade</taxon>
        <taxon>Arachis</taxon>
    </lineage>
</organism>
<comment type="caution">
    <text evidence="12">The sequence shown here is derived from an EMBL/GenBank/DDBJ whole genome shotgun (WGS) entry which is preliminary data.</text>
</comment>
<dbReference type="GO" id="GO:0005789">
    <property type="term" value="C:endoplasmic reticulum membrane"/>
    <property type="evidence" value="ECO:0007669"/>
    <property type="project" value="UniProtKB-SubCell"/>
</dbReference>
<evidence type="ECO:0000256" key="8">
    <source>
        <dbReference type="ARBA" id="ARBA00022919"/>
    </source>
</evidence>
<keyword evidence="13" id="KW-1185">Reference proteome</keyword>
<evidence type="ECO:0000256" key="1">
    <source>
        <dbReference type="ARBA" id="ARBA00001933"/>
    </source>
</evidence>
<dbReference type="GO" id="GO:0004758">
    <property type="term" value="F:serine C-palmitoyltransferase activity"/>
    <property type="evidence" value="ECO:0007669"/>
    <property type="project" value="TreeGrafter"/>
</dbReference>
<dbReference type="InterPro" id="IPR015421">
    <property type="entry name" value="PyrdxlP-dep_Trfase_major"/>
</dbReference>
<keyword evidence="7 9" id="KW-0663">Pyridoxal phosphate</keyword>
<evidence type="ECO:0000256" key="9">
    <source>
        <dbReference type="RuleBase" id="RU003693"/>
    </source>
</evidence>
<evidence type="ECO:0000256" key="7">
    <source>
        <dbReference type="ARBA" id="ARBA00022898"/>
    </source>
</evidence>
<dbReference type="InterPro" id="IPR015422">
    <property type="entry name" value="PyrdxlP-dep_Trfase_small"/>
</dbReference>
<feature type="domain" description="Aminotransferase class I/classII large" evidence="11">
    <location>
        <begin position="102"/>
        <end position="498"/>
    </location>
</feature>
<evidence type="ECO:0000259" key="11">
    <source>
        <dbReference type="Pfam" id="PF00155"/>
    </source>
</evidence>
<dbReference type="InterPro" id="IPR015424">
    <property type="entry name" value="PyrdxlP-dep_Trfase"/>
</dbReference>
<comment type="pathway">
    <text evidence="4">Sphingolipid metabolism.</text>
</comment>
<gene>
    <name evidence="12" type="ORF">Ahy_A06g029537</name>
</gene>
<dbReference type="InterPro" id="IPR004839">
    <property type="entry name" value="Aminotransferase_I/II_large"/>
</dbReference>
<comment type="subcellular location">
    <subcellularLocation>
        <location evidence="2">Endoplasmic reticulum membrane</location>
        <topology evidence="2">Single-pass membrane protein</topology>
    </subcellularLocation>
</comment>
<dbReference type="STRING" id="3818.A0A445CTH3"/>
<accession>A0A445CTH3</accession>
<comment type="pathway">
    <text evidence="3">Lipid metabolism; sphingolipid metabolism.</text>
</comment>
<dbReference type="Pfam" id="PF00155">
    <property type="entry name" value="Aminotran_1_2"/>
    <property type="match status" value="1"/>
</dbReference>
<keyword evidence="10" id="KW-0812">Transmembrane</keyword>
<dbReference type="GO" id="GO:0017059">
    <property type="term" value="C:serine palmitoyltransferase complex"/>
    <property type="evidence" value="ECO:0007669"/>
    <property type="project" value="TreeGrafter"/>
</dbReference>
<comment type="similarity">
    <text evidence="5 9">Belongs to the class-II pyridoxal-phosphate-dependent aminotransferase family.</text>
</comment>
<evidence type="ECO:0000256" key="5">
    <source>
        <dbReference type="ARBA" id="ARBA00008392"/>
    </source>
</evidence>
<dbReference type="EMBL" id="SDMP01000006">
    <property type="protein sequence ID" value="RYR54279.1"/>
    <property type="molecule type" value="Genomic_DNA"/>
</dbReference>
<evidence type="ECO:0000256" key="3">
    <source>
        <dbReference type="ARBA" id="ARBA00004760"/>
    </source>
</evidence>
<name>A0A445CTH3_ARAHY</name>
<comment type="cofactor">
    <cofactor evidence="1 9">
        <name>pyridoxal 5'-phosphate</name>
        <dbReference type="ChEBI" id="CHEBI:597326"/>
    </cofactor>
</comment>
<evidence type="ECO:0000256" key="6">
    <source>
        <dbReference type="ARBA" id="ARBA00022679"/>
    </source>
</evidence>
<dbReference type="UniPathway" id="UPA00222"/>
<dbReference type="Gene3D" id="3.40.640.10">
    <property type="entry name" value="Type I PLP-dependent aspartate aminotransferase-like (Major domain)"/>
    <property type="match status" value="2"/>
</dbReference>
<keyword evidence="6" id="KW-0808">Transferase</keyword>
<dbReference type="GO" id="GO:0046512">
    <property type="term" value="P:sphingosine biosynthetic process"/>
    <property type="evidence" value="ECO:0007669"/>
    <property type="project" value="TreeGrafter"/>
</dbReference>
<evidence type="ECO:0000256" key="4">
    <source>
        <dbReference type="ARBA" id="ARBA00004991"/>
    </source>
</evidence>
<reference evidence="12 13" key="1">
    <citation type="submission" date="2019-01" db="EMBL/GenBank/DDBJ databases">
        <title>Sequencing of cultivated peanut Arachis hypogaea provides insights into genome evolution and oil improvement.</title>
        <authorList>
            <person name="Chen X."/>
        </authorList>
    </citation>
    <scope>NUCLEOTIDE SEQUENCE [LARGE SCALE GENOMIC DNA]</scope>
    <source>
        <strain evidence="13">cv. Fuhuasheng</strain>
        <tissue evidence="12">Leaves</tissue>
    </source>
</reference>
<evidence type="ECO:0000256" key="2">
    <source>
        <dbReference type="ARBA" id="ARBA00004389"/>
    </source>
</evidence>
<dbReference type="GO" id="GO:0030170">
    <property type="term" value="F:pyridoxal phosphate binding"/>
    <property type="evidence" value="ECO:0007669"/>
    <property type="project" value="InterPro"/>
</dbReference>
<keyword evidence="8" id="KW-0746">Sphingolipid metabolism</keyword>
<evidence type="ECO:0000313" key="12">
    <source>
        <dbReference type="EMBL" id="RYR54279.1"/>
    </source>
</evidence>
<feature type="transmembrane region" description="Helical" evidence="10">
    <location>
        <begin position="6"/>
        <end position="25"/>
    </location>
</feature>
<dbReference type="PANTHER" id="PTHR13693">
    <property type="entry name" value="CLASS II AMINOTRANSFERASE/8-AMINO-7-OXONONANOATE SYNTHASE"/>
    <property type="match status" value="1"/>
</dbReference>
<dbReference type="Proteomes" id="UP000289738">
    <property type="component" value="Chromosome A06"/>
</dbReference>